<dbReference type="PANTHER" id="PTHR46788">
    <property type="entry name" value="EF-HAND CALCIUM-BINDING DOMAIN-CONTAINING PROTEIN 5"/>
    <property type="match status" value="1"/>
</dbReference>
<dbReference type="EMBL" id="JBJKFK010005411">
    <property type="protein sequence ID" value="KAL3308337.1"/>
    <property type="molecule type" value="Genomic_DNA"/>
</dbReference>
<dbReference type="AlphaFoldDB" id="A0ABD2PNQ7"/>
<evidence type="ECO:0000313" key="1">
    <source>
        <dbReference type="EMBL" id="KAL3308337.1"/>
    </source>
</evidence>
<keyword evidence="2" id="KW-1185">Reference proteome</keyword>
<gene>
    <name evidence="1" type="primary">EFCAB5_3</name>
    <name evidence="1" type="ORF">Ciccas_013132</name>
</gene>
<evidence type="ECO:0000313" key="2">
    <source>
        <dbReference type="Proteomes" id="UP001626550"/>
    </source>
</evidence>
<accession>A0ABD2PNQ7</accession>
<reference evidence="1 2" key="1">
    <citation type="submission" date="2024-11" db="EMBL/GenBank/DDBJ databases">
        <title>Adaptive evolution of stress response genes in parasites aligns with host niche diversity.</title>
        <authorList>
            <person name="Hahn C."/>
            <person name="Resl P."/>
        </authorList>
    </citation>
    <scope>NUCLEOTIDE SEQUENCE [LARGE SCALE GENOMIC DNA]</scope>
    <source>
        <strain evidence="1">EGGRZ-B1_66</strain>
        <tissue evidence="1">Body</tissue>
    </source>
</reference>
<organism evidence="1 2">
    <name type="scientific">Cichlidogyrus casuarinus</name>
    <dbReference type="NCBI Taxonomy" id="1844966"/>
    <lineage>
        <taxon>Eukaryota</taxon>
        <taxon>Metazoa</taxon>
        <taxon>Spiralia</taxon>
        <taxon>Lophotrochozoa</taxon>
        <taxon>Platyhelminthes</taxon>
        <taxon>Monogenea</taxon>
        <taxon>Monopisthocotylea</taxon>
        <taxon>Dactylogyridea</taxon>
        <taxon>Ancyrocephalidae</taxon>
        <taxon>Cichlidogyrus</taxon>
    </lineage>
</organism>
<protein>
    <submittedName>
        <fullName evidence="1">EF-hand calcium-binding domain-containing protein 5</fullName>
    </submittedName>
</protein>
<dbReference type="Proteomes" id="UP001626550">
    <property type="component" value="Unassembled WGS sequence"/>
</dbReference>
<name>A0ABD2PNQ7_9PLAT</name>
<proteinExistence type="predicted"/>
<comment type="caution">
    <text evidence="1">The sequence shown here is derived from an EMBL/GenBank/DDBJ whole genome shotgun (WGS) entry which is preliminary data.</text>
</comment>
<dbReference type="PANTHER" id="PTHR46788:SF1">
    <property type="entry name" value="EF-HAND CALCIUM-BINDING DOMAIN-CONTAINING PROTEIN 5"/>
    <property type="match status" value="1"/>
</dbReference>
<sequence>METNEKNNSAALQLLAVNVDESAMKRRGSEAFNQENVSEKQFVSLCESFFYNDVSTETIQEFTQYMRKNYKESDDDRKERIIKLRRAQLMEKRRTLMNNAFESCDDKGSGLLKLAWLDTTMSKCKDSSIKRAFFLAKNEFKAETQLNDSSQVPTADIIVQPASQDQPIKTDPTIPEQELVSATSDDPVEKLVEEYTRIKQFGKKSL</sequence>